<dbReference type="PROSITE" id="PS50932">
    <property type="entry name" value="HTH_LACI_2"/>
    <property type="match status" value="1"/>
</dbReference>
<dbReference type="SUPFAM" id="SSF53822">
    <property type="entry name" value="Periplasmic binding protein-like I"/>
    <property type="match status" value="1"/>
</dbReference>
<evidence type="ECO:0000256" key="3">
    <source>
        <dbReference type="ARBA" id="ARBA00023163"/>
    </source>
</evidence>
<evidence type="ECO:0000259" key="4">
    <source>
        <dbReference type="PROSITE" id="PS50932"/>
    </source>
</evidence>
<dbReference type="Pfam" id="PF13377">
    <property type="entry name" value="Peripla_BP_3"/>
    <property type="match status" value="1"/>
</dbReference>
<name>A0A291GU82_9MICO</name>
<dbReference type="KEGG" id="bgg:CFK41_02365"/>
<dbReference type="SMART" id="SM00354">
    <property type="entry name" value="HTH_LACI"/>
    <property type="match status" value="1"/>
</dbReference>
<keyword evidence="3" id="KW-0804">Transcription</keyword>
<dbReference type="PANTHER" id="PTHR30146">
    <property type="entry name" value="LACI-RELATED TRANSCRIPTIONAL REPRESSOR"/>
    <property type="match status" value="1"/>
</dbReference>
<dbReference type="InterPro" id="IPR000843">
    <property type="entry name" value="HTH_LacI"/>
</dbReference>
<feature type="domain" description="HTH lacI-type" evidence="4">
    <location>
        <begin position="1"/>
        <end position="42"/>
    </location>
</feature>
<keyword evidence="1" id="KW-0805">Transcription regulation</keyword>
<dbReference type="Gene3D" id="3.40.50.2300">
    <property type="match status" value="2"/>
</dbReference>
<dbReference type="InterPro" id="IPR010982">
    <property type="entry name" value="Lambda_DNA-bd_dom_sf"/>
</dbReference>
<organism evidence="5 6">
    <name type="scientific">Brachybacterium ginsengisoli</name>
    <dbReference type="NCBI Taxonomy" id="1331682"/>
    <lineage>
        <taxon>Bacteria</taxon>
        <taxon>Bacillati</taxon>
        <taxon>Actinomycetota</taxon>
        <taxon>Actinomycetes</taxon>
        <taxon>Micrococcales</taxon>
        <taxon>Dermabacteraceae</taxon>
        <taxon>Brachybacterium</taxon>
    </lineage>
</organism>
<dbReference type="AlphaFoldDB" id="A0A291GU82"/>
<gene>
    <name evidence="5" type="ORF">CFK41_02365</name>
</gene>
<reference evidence="5 6" key="1">
    <citation type="journal article" date="2014" name="Int. J. Syst. Evol. Microbiol.">
        <title>Brachybacterium ginsengisoli sp. nov., isolated from soil of a ginseng field.</title>
        <authorList>
            <person name="Hoang V.A."/>
            <person name="Kim Y.J."/>
            <person name="Nguyen N.L."/>
            <person name="Yang D.C."/>
        </authorList>
    </citation>
    <scope>NUCLEOTIDE SEQUENCE [LARGE SCALE GENOMIC DNA]</scope>
    <source>
        <strain evidence="5 6">DCY80</strain>
    </source>
</reference>
<dbReference type="Proteomes" id="UP000217889">
    <property type="component" value="Chromosome"/>
</dbReference>
<dbReference type="EMBL" id="CP023564">
    <property type="protein sequence ID" value="ATG53748.1"/>
    <property type="molecule type" value="Genomic_DNA"/>
</dbReference>
<protein>
    <recommendedName>
        <fullName evidence="4">HTH lacI-type domain-containing protein</fullName>
    </recommendedName>
</protein>
<dbReference type="SUPFAM" id="SSF47413">
    <property type="entry name" value="lambda repressor-like DNA-binding domains"/>
    <property type="match status" value="1"/>
</dbReference>
<evidence type="ECO:0000256" key="1">
    <source>
        <dbReference type="ARBA" id="ARBA00023015"/>
    </source>
</evidence>
<dbReference type="InterPro" id="IPR046335">
    <property type="entry name" value="LacI/GalR-like_sensor"/>
</dbReference>
<dbReference type="CDD" id="cd01392">
    <property type="entry name" value="HTH_LacI"/>
    <property type="match status" value="1"/>
</dbReference>
<dbReference type="Gene3D" id="1.10.260.40">
    <property type="entry name" value="lambda repressor-like DNA-binding domains"/>
    <property type="match status" value="1"/>
</dbReference>
<dbReference type="Pfam" id="PF00356">
    <property type="entry name" value="LacI"/>
    <property type="match status" value="1"/>
</dbReference>
<proteinExistence type="predicted"/>
<dbReference type="PANTHER" id="PTHR30146:SF153">
    <property type="entry name" value="LACTOSE OPERON REPRESSOR"/>
    <property type="match status" value="1"/>
</dbReference>
<dbReference type="GO" id="GO:0003700">
    <property type="term" value="F:DNA-binding transcription factor activity"/>
    <property type="evidence" value="ECO:0007669"/>
    <property type="project" value="TreeGrafter"/>
</dbReference>
<accession>A0A291GU82</accession>
<keyword evidence="2" id="KW-0238">DNA-binding</keyword>
<evidence type="ECO:0000313" key="6">
    <source>
        <dbReference type="Proteomes" id="UP000217889"/>
    </source>
</evidence>
<dbReference type="GO" id="GO:0000976">
    <property type="term" value="F:transcription cis-regulatory region binding"/>
    <property type="evidence" value="ECO:0007669"/>
    <property type="project" value="TreeGrafter"/>
</dbReference>
<evidence type="ECO:0000256" key="2">
    <source>
        <dbReference type="ARBA" id="ARBA00023125"/>
    </source>
</evidence>
<keyword evidence="6" id="KW-1185">Reference proteome</keyword>
<dbReference type="InterPro" id="IPR028082">
    <property type="entry name" value="Peripla_BP_I"/>
</dbReference>
<evidence type="ECO:0000313" key="5">
    <source>
        <dbReference type="EMBL" id="ATG53748.1"/>
    </source>
</evidence>
<dbReference type="CDD" id="cd06267">
    <property type="entry name" value="PBP1_LacI_sugar_binding-like"/>
    <property type="match status" value="1"/>
</dbReference>
<sequence>MTVSNVINGREHKVSSATIARVRKVIAELEYVPDAQARSLAANRSRMLGLVVHHPDERRELLENPHDAILVGAVEQAVSAAGFAFITASSADVVSTARTLGSWRADGLIVYGSVSDEINELERTQARPLVFLDNYSRDEHVRTVGVADHQGGVEAGEHLIALGHRRLAFVGPMTPGDGVVARRLTGLRAAAAGAGIDTVRALHADHAPRAAARVVEQIMLGPDRPTAVVAASDTLAAELLGELLDRGIDVPGQISLVGFDDMAVSRWVRPQLTTVAQDVRLKAATAVELLISLIDDETGAGVDSPARLPMTLVPRRSTAPLR</sequence>